<organism evidence="7 8">
    <name type="scientific">Veillonella atypica</name>
    <dbReference type="NCBI Taxonomy" id="39777"/>
    <lineage>
        <taxon>Bacteria</taxon>
        <taxon>Bacillati</taxon>
        <taxon>Bacillota</taxon>
        <taxon>Negativicutes</taxon>
        <taxon>Veillonellales</taxon>
        <taxon>Veillonellaceae</taxon>
        <taxon>Veillonella</taxon>
    </lineage>
</organism>
<dbReference type="EC" id="3.6.1.23" evidence="2"/>
<comment type="catalytic activity">
    <reaction evidence="5">
        <text>dUTP + H2O = dUMP + diphosphate + H(+)</text>
        <dbReference type="Rhea" id="RHEA:10248"/>
        <dbReference type="ChEBI" id="CHEBI:15377"/>
        <dbReference type="ChEBI" id="CHEBI:15378"/>
        <dbReference type="ChEBI" id="CHEBI:33019"/>
        <dbReference type="ChEBI" id="CHEBI:61555"/>
        <dbReference type="ChEBI" id="CHEBI:246422"/>
        <dbReference type="EC" id="3.6.1.23"/>
    </reaction>
</comment>
<reference evidence="7 8" key="1">
    <citation type="submission" date="2018-09" db="EMBL/GenBank/DDBJ databases">
        <title>Genome sequence of Veillonella atypica isolated from periodontal Korean patients.</title>
        <authorList>
            <person name="Lee J.-H."/>
            <person name="Moon J.-H."/>
            <person name="Shin S.-Y."/>
        </authorList>
    </citation>
    <scope>NUCLEOTIDE SEQUENCE [LARGE SCALE GENOMIC DNA]</scope>
    <source>
        <strain evidence="7 8">KHUD_V1</strain>
    </source>
</reference>
<dbReference type="AlphaFoldDB" id="A0A3A6WAU7"/>
<dbReference type="Pfam" id="PF00692">
    <property type="entry name" value="dUTPase"/>
    <property type="match status" value="1"/>
</dbReference>
<dbReference type="InterPro" id="IPR036157">
    <property type="entry name" value="dUTPase-like_sf"/>
</dbReference>
<dbReference type="GO" id="GO:0004170">
    <property type="term" value="F:dUTP diphosphatase activity"/>
    <property type="evidence" value="ECO:0007669"/>
    <property type="project" value="UniProtKB-EC"/>
</dbReference>
<gene>
    <name evidence="7" type="ORF">D2965_08460</name>
</gene>
<protein>
    <recommendedName>
        <fullName evidence="2">dUTP diphosphatase</fullName>
        <ecNumber evidence="2">3.6.1.23</ecNumber>
    </recommendedName>
</protein>
<proteinExistence type="inferred from homology"/>
<feature type="domain" description="dUTPase-like" evidence="6">
    <location>
        <begin position="30"/>
        <end position="159"/>
    </location>
</feature>
<dbReference type="SUPFAM" id="SSF51283">
    <property type="entry name" value="dUTPase-like"/>
    <property type="match status" value="1"/>
</dbReference>
<evidence type="ECO:0000256" key="4">
    <source>
        <dbReference type="ARBA" id="ARBA00023080"/>
    </source>
</evidence>
<evidence type="ECO:0000256" key="1">
    <source>
        <dbReference type="ARBA" id="ARBA00006581"/>
    </source>
</evidence>
<dbReference type="PANTHER" id="PTHR11241">
    <property type="entry name" value="DEOXYURIDINE 5'-TRIPHOSPHATE NUCLEOTIDOHYDROLASE"/>
    <property type="match status" value="1"/>
</dbReference>
<keyword evidence="3" id="KW-0378">Hydrolase</keyword>
<dbReference type="GO" id="GO:0006226">
    <property type="term" value="P:dUMP biosynthetic process"/>
    <property type="evidence" value="ECO:0007669"/>
    <property type="project" value="InterPro"/>
</dbReference>
<dbReference type="InterPro" id="IPR033704">
    <property type="entry name" value="dUTPase_trimeric"/>
</dbReference>
<dbReference type="EMBL" id="QXZZ01000036">
    <property type="protein sequence ID" value="RJY49988.1"/>
    <property type="molecule type" value="Genomic_DNA"/>
</dbReference>
<keyword evidence="4" id="KW-0546">Nucleotide metabolism</keyword>
<evidence type="ECO:0000313" key="8">
    <source>
        <dbReference type="Proteomes" id="UP000277803"/>
    </source>
</evidence>
<comment type="similarity">
    <text evidence="1">Belongs to the dUTPase family.</text>
</comment>
<evidence type="ECO:0000256" key="2">
    <source>
        <dbReference type="ARBA" id="ARBA00012379"/>
    </source>
</evidence>
<evidence type="ECO:0000259" key="6">
    <source>
        <dbReference type="Pfam" id="PF00692"/>
    </source>
</evidence>
<dbReference type="RefSeq" id="WP_119982885.1">
    <property type="nucleotide sequence ID" value="NZ_QXZZ01000036.1"/>
</dbReference>
<evidence type="ECO:0000256" key="3">
    <source>
        <dbReference type="ARBA" id="ARBA00022801"/>
    </source>
</evidence>
<evidence type="ECO:0000313" key="7">
    <source>
        <dbReference type="EMBL" id="RJY49988.1"/>
    </source>
</evidence>
<dbReference type="Gene3D" id="2.70.40.10">
    <property type="match status" value="1"/>
</dbReference>
<dbReference type="Proteomes" id="UP000277803">
    <property type="component" value="Unassembled WGS sequence"/>
</dbReference>
<name>A0A3A6WAU7_9FIRM</name>
<dbReference type="GO" id="GO:0000287">
    <property type="term" value="F:magnesium ion binding"/>
    <property type="evidence" value="ECO:0007669"/>
    <property type="project" value="InterPro"/>
</dbReference>
<dbReference type="CDD" id="cd07557">
    <property type="entry name" value="trimeric_dUTPase"/>
    <property type="match status" value="1"/>
</dbReference>
<accession>A0A3A6WAU7</accession>
<dbReference type="InterPro" id="IPR008181">
    <property type="entry name" value="dUTPase"/>
</dbReference>
<evidence type="ECO:0000256" key="5">
    <source>
        <dbReference type="ARBA" id="ARBA00047686"/>
    </source>
</evidence>
<sequence length="164" mass="17982">MARTSTKKTQETEAITLNGEQVLIELLNDNAVIPEAKTDGAGCMDITIPMTVSVPPVTVQTKATEIPLGFKVVIPKGHTMRIQLRSSVGRDYPISLANIEGIVDEDFRGEVMLFVRNYSKHIVMLEQGMRVAQCWLEKTVPMTFVAGEVVEDTERGTESGSTGK</sequence>
<comment type="caution">
    <text evidence="7">The sequence shown here is derived from an EMBL/GenBank/DDBJ whole genome shotgun (WGS) entry which is preliminary data.</text>
</comment>
<dbReference type="InterPro" id="IPR029054">
    <property type="entry name" value="dUTPase-like"/>
</dbReference>
<dbReference type="PANTHER" id="PTHR11241:SF0">
    <property type="entry name" value="DEOXYURIDINE 5'-TRIPHOSPHATE NUCLEOTIDOHYDROLASE"/>
    <property type="match status" value="1"/>
</dbReference>
<dbReference type="GO" id="GO:0046081">
    <property type="term" value="P:dUTP catabolic process"/>
    <property type="evidence" value="ECO:0007669"/>
    <property type="project" value="InterPro"/>
</dbReference>